<feature type="transmembrane region" description="Helical" evidence="9">
    <location>
        <begin position="78"/>
        <end position="99"/>
    </location>
</feature>
<evidence type="ECO:0000313" key="12">
    <source>
        <dbReference type="Proteomes" id="UP001144372"/>
    </source>
</evidence>
<dbReference type="RefSeq" id="WP_281791687.1">
    <property type="nucleotide sequence ID" value="NZ_BSDR01000001.1"/>
</dbReference>
<dbReference type="InterPro" id="IPR003362">
    <property type="entry name" value="Bact_transf"/>
</dbReference>
<sequence length="469" mass="54119">MSLVINLREKSTYLVRVLHALDCVAVVSFLWLLMKCYGLAWEDCYTYLSVVSCIMSLFIFPSFQLYRSWRGHGLQNEFILIFKAWGTVVGLLLFFSFVLKVSYYFSRFVILHWFVLTPVIIFCLHMLVRMLLRVLRSMGGDARNAVIIGAGELGMRVAEHIENTPWAGIRIAGFFDDRKENTDPSLQGRTILGKIHELPDYLRKNLIDYVYIALPMRAEEKIFSILTHCRTLGAEVYLVPDLYLFSLFNAQLQSLGDLLLLNFNPYNTWKRSFDIVFSLAALLLTLPIGLLIALVVKLEDGGPVFYGHPRITSTGKVFKCLKFRTMHIHADRKLTEILRNDPDARAEWERTFKLKNDPRITRVGRFLRSTSLDELPQFINVLKGEMSVVGARPIVYEELDNYYKENAGLYCSTKPGMTGPWQVGKRSETADYSERVQLDRWYVLNSSFWLDLKIIFKTLRTMISGRGAY</sequence>
<evidence type="ECO:0000256" key="8">
    <source>
        <dbReference type="ARBA" id="ARBA00023136"/>
    </source>
</evidence>
<evidence type="ECO:0000256" key="9">
    <source>
        <dbReference type="SAM" id="Phobius"/>
    </source>
</evidence>
<proteinExistence type="inferred from homology"/>
<dbReference type="PANTHER" id="PTHR30576">
    <property type="entry name" value="COLANIC BIOSYNTHESIS UDP-GLUCOSE LIPID CARRIER TRANSFERASE"/>
    <property type="match status" value="1"/>
</dbReference>
<evidence type="ECO:0000256" key="1">
    <source>
        <dbReference type="ARBA" id="ARBA00004141"/>
    </source>
</evidence>
<dbReference type="InterPro" id="IPR036291">
    <property type="entry name" value="NAD(P)-bd_dom_sf"/>
</dbReference>
<evidence type="ECO:0000256" key="3">
    <source>
        <dbReference type="ARBA" id="ARBA00006464"/>
    </source>
</evidence>
<dbReference type="GO" id="GO:0016780">
    <property type="term" value="F:phosphotransferase activity, for other substituted phosphate groups"/>
    <property type="evidence" value="ECO:0007669"/>
    <property type="project" value="TreeGrafter"/>
</dbReference>
<feature type="transmembrane region" description="Helical" evidence="9">
    <location>
        <begin position="45"/>
        <end position="66"/>
    </location>
</feature>
<accession>A0A9W6D0Y6</accession>
<dbReference type="Proteomes" id="UP001144372">
    <property type="component" value="Unassembled WGS sequence"/>
</dbReference>
<keyword evidence="5 11" id="KW-0808">Transferase</keyword>
<evidence type="ECO:0000256" key="7">
    <source>
        <dbReference type="ARBA" id="ARBA00022989"/>
    </source>
</evidence>
<reference evidence="11" key="1">
    <citation type="submission" date="2022-12" db="EMBL/GenBank/DDBJ databases">
        <title>Reference genome sequencing for broad-spectrum identification of bacterial and archaeal isolates by mass spectrometry.</title>
        <authorList>
            <person name="Sekiguchi Y."/>
            <person name="Tourlousse D.M."/>
        </authorList>
    </citation>
    <scope>NUCLEOTIDE SEQUENCE</scope>
    <source>
        <strain evidence="11">ASRB1</strain>
    </source>
</reference>
<feature type="transmembrane region" description="Helical" evidence="9">
    <location>
        <begin position="12"/>
        <end position="33"/>
    </location>
</feature>
<dbReference type="Pfam" id="PF02397">
    <property type="entry name" value="Bac_transf"/>
    <property type="match status" value="1"/>
</dbReference>
<comment type="subcellular location">
    <subcellularLocation>
        <location evidence="2">Cell membrane</location>
    </subcellularLocation>
    <subcellularLocation>
        <location evidence="1">Membrane</location>
        <topology evidence="1">Multi-pass membrane protein</topology>
    </subcellularLocation>
</comment>
<comment type="caution">
    <text evidence="11">The sequence shown here is derived from an EMBL/GenBank/DDBJ whole genome shotgun (WGS) entry which is preliminary data.</text>
</comment>
<keyword evidence="12" id="KW-1185">Reference proteome</keyword>
<dbReference type="SUPFAM" id="SSF51735">
    <property type="entry name" value="NAD(P)-binding Rossmann-fold domains"/>
    <property type="match status" value="1"/>
</dbReference>
<evidence type="ECO:0000313" key="11">
    <source>
        <dbReference type="EMBL" id="GLI32633.1"/>
    </source>
</evidence>
<protein>
    <submittedName>
        <fullName evidence="11">Sugar transferase</fullName>
    </submittedName>
</protein>
<evidence type="ECO:0000256" key="4">
    <source>
        <dbReference type="ARBA" id="ARBA00022475"/>
    </source>
</evidence>
<evidence type="ECO:0000256" key="5">
    <source>
        <dbReference type="ARBA" id="ARBA00022679"/>
    </source>
</evidence>
<gene>
    <name evidence="11" type="ORF">DAMNIGENAA_00660</name>
</gene>
<evidence type="ECO:0000256" key="6">
    <source>
        <dbReference type="ARBA" id="ARBA00022692"/>
    </source>
</evidence>
<evidence type="ECO:0000256" key="2">
    <source>
        <dbReference type="ARBA" id="ARBA00004236"/>
    </source>
</evidence>
<dbReference type="PANTHER" id="PTHR30576:SF4">
    <property type="entry name" value="UNDECAPRENYL-PHOSPHATE GALACTOSE PHOSPHOTRANSFERASE"/>
    <property type="match status" value="1"/>
</dbReference>
<dbReference type="NCBIfam" id="TIGR03025">
    <property type="entry name" value="EPS_sugtrans"/>
    <property type="match status" value="1"/>
</dbReference>
<dbReference type="EMBL" id="BSDR01000001">
    <property type="protein sequence ID" value="GLI32633.1"/>
    <property type="molecule type" value="Genomic_DNA"/>
</dbReference>
<dbReference type="GO" id="GO:0005886">
    <property type="term" value="C:plasma membrane"/>
    <property type="evidence" value="ECO:0007669"/>
    <property type="project" value="UniProtKB-SubCell"/>
</dbReference>
<comment type="similarity">
    <text evidence="3">Belongs to the bacterial sugar transferase family.</text>
</comment>
<feature type="transmembrane region" description="Helical" evidence="9">
    <location>
        <begin position="275"/>
        <end position="296"/>
    </location>
</feature>
<dbReference type="InterPro" id="IPR017475">
    <property type="entry name" value="EPS_sugar_tfrase"/>
</dbReference>
<dbReference type="Gene3D" id="3.40.50.720">
    <property type="entry name" value="NAD(P)-binding Rossmann-like Domain"/>
    <property type="match status" value="1"/>
</dbReference>
<name>A0A9W6D0Y6_9BACT</name>
<evidence type="ECO:0000259" key="10">
    <source>
        <dbReference type="Pfam" id="PF02397"/>
    </source>
</evidence>
<keyword evidence="6 9" id="KW-0812">Transmembrane</keyword>
<keyword evidence="4" id="KW-1003">Cell membrane</keyword>
<dbReference type="AlphaFoldDB" id="A0A9W6D0Y6"/>
<dbReference type="Pfam" id="PF13727">
    <property type="entry name" value="CoA_binding_3"/>
    <property type="match status" value="1"/>
</dbReference>
<keyword evidence="8 9" id="KW-0472">Membrane</keyword>
<feature type="domain" description="Bacterial sugar transferase" evidence="10">
    <location>
        <begin position="270"/>
        <end position="463"/>
    </location>
</feature>
<organism evidence="11 12">
    <name type="scientific">Desulforhabdus amnigena</name>
    <dbReference type="NCBI Taxonomy" id="40218"/>
    <lineage>
        <taxon>Bacteria</taxon>
        <taxon>Pseudomonadati</taxon>
        <taxon>Thermodesulfobacteriota</taxon>
        <taxon>Syntrophobacteria</taxon>
        <taxon>Syntrophobacterales</taxon>
        <taxon>Syntrophobacteraceae</taxon>
        <taxon>Desulforhabdus</taxon>
    </lineage>
</organism>
<feature type="transmembrane region" description="Helical" evidence="9">
    <location>
        <begin position="105"/>
        <end position="128"/>
    </location>
</feature>
<keyword evidence="7 9" id="KW-1133">Transmembrane helix</keyword>